<dbReference type="EMBL" id="FOJO01000023">
    <property type="protein sequence ID" value="SFA59260.1"/>
    <property type="molecule type" value="Genomic_DNA"/>
</dbReference>
<reference evidence="3 4" key="1">
    <citation type="submission" date="2016-10" db="EMBL/GenBank/DDBJ databases">
        <authorList>
            <person name="de Groot N.N."/>
        </authorList>
    </citation>
    <scope>NUCLEOTIDE SEQUENCE [LARGE SCALE GENOMIC DNA]</scope>
    <source>
        <strain evidence="3 4">CGMCC 1.6117</strain>
    </source>
</reference>
<evidence type="ECO:0000313" key="3">
    <source>
        <dbReference type="EMBL" id="SFA59260.1"/>
    </source>
</evidence>
<organism evidence="3 4">
    <name type="scientific">Paracoccus halophilus</name>
    <dbReference type="NCBI Taxonomy" id="376733"/>
    <lineage>
        <taxon>Bacteria</taxon>
        <taxon>Pseudomonadati</taxon>
        <taxon>Pseudomonadota</taxon>
        <taxon>Alphaproteobacteria</taxon>
        <taxon>Rhodobacterales</taxon>
        <taxon>Paracoccaceae</taxon>
        <taxon>Paracoccus</taxon>
    </lineage>
</organism>
<dbReference type="GO" id="GO:0003677">
    <property type="term" value="F:DNA binding"/>
    <property type="evidence" value="ECO:0007669"/>
    <property type="project" value="InterPro"/>
</dbReference>
<accession>A0A1I0U5T5</accession>
<gene>
    <name evidence="3" type="ORF">SAMN04487972_12348</name>
</gene>
<dbReference type="InterPro" id="IPR002104">
    <property type="entry name" value="Integrase_catalytic"/>
</dbReference>
<dbReference type="Gene3D" id="1.10.443.10">
    <property type="entry name" value="Intergrase catalytic core"/>
    <property type="match status" value="1"/>
</dbReference>
<dbReference type="PROSITE" id="PS51898">
    <property type="entry name" value="TYR_RECOMBINASE"/>
    <property type="match status" value="1"/>
</dbReference>
<evidence type="ECO:0000313" key="4">
    <source>
        <dbReference type="Proteomes" id="UP000182312"/>
    </source>
</evidence>
<dbReference type="InterPro" id="IPR013762">
    <property type="entry name" value="Integrase-like_cat_sf"/>
</dbReference>
<feature type="domain" description="Tyr recombinase" evidence="2">
    <location>
        <begin position="211"/>
        <end position="397"/>
    </location>
</feature>
<dbReference type="AlphaFoldDB" id="A0A1I0U5T5"/>
<proteinExistence type="predicted"/>
<name>A0A1I0U5T5_9RHOB</name>
<evidence type="ECO:0000259" key="2">
    <source>
        <dbReference type="PROSITE" id="PS51898"/>
    </source>
</evidence>
<dbReference type="Proteomes" id="UP000182312">
    <property type="component" value="Unassembled WGS sequence"/>
</dbReference>
<protein>
    <submittedName>
        <fullName evidence="3">Site-specific recombinase XerC</fullName>
    </submittedName>
</protein>
<dbReference type="InterPro" id="IPR011010">
    <property type="entry name" value="DNA_brk_join_enz"/>
</dbReference>
<dbReference type="SUPFAM" id="SSF56349">
    <property type="entry name" value="DNA breaking-rejoining enzymes"/>
    <property type="match status" value="1"/>
</dbReference>
<sequence>MWTDSEREARIKAVVVEAEIMAHWEALAAGQAGDAAAAYDAARQLAKSRDFPYRPASELARGPIDDLLRRIEMVASAKGGVERQTEEIALLGGIDQPLVTISMALEEFFRFSEVERQAGKSERQIKRWRQPRQRAVSTFIQLNGDLPMSEIRRDHAQRLRDHWAERIAREGLDKGSANKDIGHLSDLFRSWFEYHALDLPNPFARLRFRGKKTGTVGVAFSEAFIRERILGSGALDGLNEEARDVLLVMVNTGARPSEILGCSTEAWQLTGPVPHIDISKQIPRVLKTAQSPRQIPLLGVSLDAAKRIVDRGGITHYLDKGDNWSATVNKYLTRNNLRETPKHAAYSLRHSFEDRMVEAAIDDRIRAELMGHKYARPDYGRGGSLEIRRKALERIAL</sequence>
<dbReference type="GO" id="GO:0015074">
    <property type="term" value="P:DNA integration"/>
    <property type="evidence" value="ECO:0007669"/>
    <property type="project" value="InterPro"/>
</dbReference>
<dbReference type="GO" id="GO:0006310">
    <property type="term" value="P:DNA recombination"/>
    <property type="evidence" value="ECO:0007669"/>
    <property type="project" value="UniProtKB-KW"/>
</dbReference>
<evidence type="ECO:0000256" key="1">
    <source>
        <dbReference type="ARBA" id="ARBA00023172"/>
    </source>
</evidence>
<keyword evidence="1" id="KW-0233">DNA recombination</keyword>